<protein>
    <submittedName>
        <fullName evidence="2">DUF2635 domain-containing protein</fullName>
    </submittedName>
</protein>
<reference evidence="2 3" key="1">
    <citation type="submission" date="2022-07" db="EMBL/GenBank/DDBJ databases">
        <title>Genome Analysis of Selected Gammaproteobacteria from Nigerian Food snails.</title>
        <authorList>
            <person name="Okafor A.C."/>
        </authorList>
    </citation>
    <scope>NUCLEOTIDE SEQUENCE [LARGE SCALE GENOMIC DNA]</scope>
    <source>
        <strain evidence="2 3">Awg 2</strain>
    </source>
</reference>
<keyword evidence="3" id="KW-1185">Reference proteome</keyword>
<name>A0ABT4Y412_METRE</name>
<dbReference type="RefSeq" id="WP_271470772.1">
    <property type="nucleotide sequence ID" value="NZ_JANEWF010000009.1"/>
</dbReference>
<dbReference type="InterPro" id="IPR024400">
    <property type="entry name" value="DUF2635"/>
</dbReference>
<accession>A0ABT4Y412</accession>
<sequence>MSDRTPPERISIKPCRGLRVRKPNGQLLDPAGEAVTWSGYWRRRELDGDIERVISQNKPARRATRPAPSATAPTE</sequence>
<comment type="caution">
    <text evidence="2">The sequence shown here is derived from an EMBL/GenBank/DDBJ whole genome shotgun (WGS) entry which is preliminary data.</text>
</comment>
<dbReference type="Pfam" id="PF10948">
    <property type="entry name" value="DUF2635"/>
    <property type="match status" value="1"/>
</dbReference>
<feature type="region of interest" description="Disordered" evidence="1">
    <location>
        <begin position="52"/>
        <end position="75"/>
    </location>
</feature>
<evidence type="ECO:0000313" key="2">
    <source>
        <dbReference type="EMBL" id="MDA8483593.1"/>
    </source>
</evidence>
<feature type="compositionally biased region" description="Low complexity" evidence="1">
    <location>
        <begin position="65"/>
        <end position="75"/>
    </location>
</feature>
<gene>
    <name evidence="2" type="ORF">NNO07_10965</name>
</gene>
<proteinExistence type="predicted"/>
<dbReference type="Proteomes" id="UP001211689">
    <property type="component" value="Unassembled WGS sequence"/>
</dbReference>
<evidence type="ECO:0000313" key="3">
    <source>
        <dbReference type="Proteomes" id="UP001211689"/>
    </source>
</evidence>
<evidence type="ECO:0000256" key="1">
    <source>
        <dbReference type="SAM" id="MobiDB-lite"/>
    </source>
</evidence>
<organism evidence="2 3">
    <name type="scientific">Metapseudomonas resinovorans</name>
    <name type="common">Pseudomonas resinovorans</name>
    <dbReference type="NCBI Taxonomy" id="53412"/>
    <lineage>
        <taxon>Bacteria</taxon>
        <taxon>Pseudomonadati</taxon>
        <taxon>Pseudomonadota</taxon>
        <taxon>Gammaproteobacteria</taxon>
        <taxon>Pseudomonadales</taxon>
        <taxon>Pseudomonadaceae</taxon>
        <taxon>Metapseudomonas</taxon>
    </lineage>
</organism>
<dbReference type="EMBL" id="JANEWF010000009">
    <property type="protein sequence ID" value="MDA8483593.1"/>
    <property type="molecule type" value="Genomic_DNA"/>
</dbReference>